<gene>
    <name evidence="1" type="ORF">PR048_015603</name>
</gene>
<proteinExistence type="predicted"/>
<dbReference type="Proteomes" id="UP001159363">
    <property type="component" value="Chromosome 4"/>
</dbReference>
<protein>
    <submittedName>
        <fullName evidence="1">Uncharacterized protein</fullName>
    </submittedName>
</protein>
<accession>A0ABQ9HHP3</accession>
<dbReference type="EMBL" id="JARBHB010000005">
    <property type="protein sequence ID" value="KAJ8883749.1"/>
    <property type="molecule type" value="Genomic_DNA"/>
</dbReference>
<comment type="caution">
    <text evidence="1">The sequence shown here is derived from an EMBL/GenBank/DDBJ whole genome shotgun (WGS) entry which is preliminary data.</text>
</comment>
<sequence length="122" mass="14043">MSHGNSNLERGFSVNRECFVENLQESFIVVQRQVYDAVSKLGGVKNVVITKDLVSSFHSAHLWYSDALKDKKEIIAALHHAELEKKRSASLVREFEEKRRKVIEDTMKQSALIEEERKVISK</sequence>
<reference evidence="1 2" key="1">
    <citation type="submission" date="2023-02" db="EMBL/GenBank/DDBJ databases">
        <title>LHISI_Scaffold_Assembly.</title>
        <authorList>
            <person name="Stuart O.P."/>
            <person name="Cleave R."/>
            <person name="Magrath M.J.L."/>
            <person name="Mikheyev A.S."/>
        </authorList>
    </citation>
    <scope>NUCLEOTIDE SEQUENCE [LARGE SCALE GENOMIC DNA]</scope>
    <source>
        <strain evidence="1">Daus_M_001</strain>
        <tissue evidence="1">Leg muscle</tissue>
    </source>
</reference>
<evidence type="ECO:0000313" key="2">
    <source>
        <dbReference type="Proteomes" id="UP001159363"/>
    </source>
</evidence>
<name>A0ABQ9HHP3_9NEOP</name>
<keyword evidence="2" id="KW-1185">Reference proteome</keyword>
<organism evidence="1 2">
    <name type="scientific">Dryococelus australis</name>
    <dbReference type="NCBI Taxonomy" id="614101"/>
    <lineage>
        <taxon>Eukaryota</taxon>
        <taxon>Metazoa</taxon>
        <taxon>Ecdysozoa</taxon>
        <taxon>Arthropoda</taxon>
        <taxon>Hexapoda</taxon>
        <taxon>Insecta</taxon>
        <taxon>Pterygota</taxon>
        <taxon>Neoptera</taxon>
        <taxon>Polyneoptera</taxon>
        <taxon>Phasmatodea</taxon>
        <taxon>Verophasmatodea</taxon>
        <taxon>Anareolatae</taxon>
        <taxon>Phasmatidae</taxon>
        <taxon>Eurycanthinae</taxon>
        <taxon>Dryococelus</taxon>
    </lineage>
</organism>
<evidence type="ECO:0000313" key="1">
    <source>
        <dbReference type="EMBL" id="KAJ8883749.1"/>
    </source>
</evidence>